<organism evidence="2 3">
    <name type="scientific">Crossiella equi</name>
    <dbReference type="NCBI Taxonomy" id="130796"/>
    <lineage>
        <taxon>Bacteria</taxon>
        <taxon>Bacillati</taxon>
        <taxon>Actinomycetota</taxon>
        <taxon>Actinomycetes</taxon>
        <taxon>Pseudonocardiales</taxon>
        <taxon>Pseudonocardiaceae</taxon>
        <taxon>Crossiella</taxon>
    </lineage>
</organism>
<keyword evidence="2" id="KW-0378">Hydrolase</keyword>
<dbReference type="Pfam" id="PF12680">
    <property type="entry name" value="SnoaL_2"/>
    <property type="match status" value="1"/>
</dbReference>
<evidence type="ECO:0000313" key="3">
    <source>
        <dbReference type="Proteomes" id="UP001519363"/>
    </source>
</evidence>
<evidence type="ECO:0000313" key="2">
    <source>
        <dbReference type="EMBL" id="MBP2472334.1"/>
    </source>
</evidence>
<dbReference type="GO" id="GO:0016787">
    <property type="term" value="F:hydrolase activity"/>
    <property type="evidence" value="ECO:0007669"/>
    <property type="project" value="UniProtKB-KW"/>
</dbReference>
<dbReference type="InterPro" id="IPR012467">
    <property type="entry name" value="DUF1684"/>
</dbReference>
<dbReference type="PANTHER" id="PTHR41913:SF1">
    <property type="entry name" value="DUF1684 DOMAIN-CONTAINING PROTEIN"/>
    <property type="match status" value="1"/>
</dbReference>
<evidence type="ECO:0000259" key="1">
    <source>
        <dbReference type="Pfam" id="PF12680"/>
    </source>
</evidence>
<proteinExistence type="predicted"/>
<gene>
    <name evidence="2" type="ORF">JOF53_001206</name>
</gene>
<accession>A0ABS5A6V7</accession>
<dbReference type="Proteomes" id="UP001519363">
    <property type="component" value="Unassembled WGS sequence"/>
</dbReference>
<protein>
    <submittedName>
        <fullName evidence="2">Uncharacterized protein (DUF1684 family)/limonene-1,2-epoxide hydrolase</fullName>
    </submittedName>
</protein>
<keyword evidence="3" id="KW-1185">Reference proteome</keyword>
<sequence length="401" mass="42518">MSESRIPETAPEHHFAWQKSRWDEVAGPMGKLAVVVLGEITGSGPQTVPGAPGQWAITETGELTVTATAQDGLRINGELVDGTVPVPANVPLGFPDGRTGFAGGANGAYGLAAIDPEAVQRSGLTGIDAYPYDPAWVFEGRLRAAEEGRRLTLNRLGDPSTVEAFPAPADLVVTVRGQEFVLPLVEDLPGRLLLIFTDLTNGTETPTIGRWLVLPPLDAGSSPTIDFNQASLPHHLLSAEVFTCPAAPTANHLPVRVEAGERAFTRTAPAQPEGSTAMSSQNLTGKATAFLRNLQNRDWAAARALCADNATVWHSDGKGDSGIDENIRSMAEGMDGIESIEYTITRQLASDEDVLQQHVLDVTTSDGAHVQINVAARFGFTDGLISRIEEYGSAPAGLERS</sequence>
<dbReference type="RefSeq" id="WP_086789003.1">
    <property type="nucleotide sequence ID" value="NZ_JAGIOO010000001.1"/>
</dbReference>
<name>A0ABS5A6V7_9PSEU</name>
<dbReference type="InterPro" id="IPR032710">
    <property type="entry name" value="NTF2-like_dom_sf"/>
</dbReference>
<reference evidence="2 3" key="1">
    <citation type="submission" date="2021-03" db="EMBL/GenBank/DDBJ databases">
        <title>Sequencing the genomes of 1000 actinobacteria strains.</title>
        <authorList>
            <person name="Klenk H.-P."/>
        </authorList>
    </citation>
    <scope>NUCLEOTIDE SEQUENCE [LARGE SCALE GENOMIC DNA]</scope>
    <source>
        <strain evidence="2 3">DSM 44580</strain>
    </source>
</reference>
<dbReference type="Gene3D" id="3.10.450.50">
    <property type="match status" value="1"/>
</dbReference>
<dbReference type="EMBL" id="JAGIOO010000001">
    <property type="protein sequence ID" value="MBP2472334.1"/>
    <property type="molecule type" value="Genomic_DNA"/>
</dbReference>
<comment type="caution">
    <text evidence="2">The sequence shown here is derived from an EMBL/GenBank/DDBJ whole genome shotgun (WGS) entry which is preliminary data.</text>
</comment>
<feature type="domain" description="SnoaL-like" evidence="1">
    <location>
        <begin position="288"/>
        <end position="387"/>
    </location>
</feature>
<dbReference type="SUPFAM" id="SSF54427">
    <property type="entry name" value="NTF2-like"/>
    <property type="match status" value="1"/>
</dbReference>
<dbReference type="Pfam" id="PF07920">
    <property type="entry name" value="DUF1684"/>
    <property type="match status" value="1"/>
</dbReference>
<dbReference type="InterPro" id="IPR037401">
    <property type="entry name" value="SnoaL-like"/>
</dbReference>
<dbReference type="PANTHER" id="PTHR41913">
    <property type="entry name" value="DUF1684 DOMAIN-CONTAINING PROTEIN"/>
    <property type="match status" value="1"/>
</dbReference>